<comment type="caution">
    <text evidence="2">The sequence shown here is derived from an EMBL/GenBank/DDBJ whole genome shotgun (WGS) entry which is preliminary data.</text>
</comment>
<organism evidence="2 3">
    <name type="scientific">Flavobacterium aureirubrum</name>
    <dbReference type="NCBI Taxonomy" id="3133147"/>
    <lineage>
        <taxon>Bacteria</taxon>
        <taxon>Pseudomonadati</taxon>
        <taxon>Bacteroidota</taxon>
        <taxon>Flavobacteriia</taxon>
        <taxon>Flavobacteriales</taxon>
        <taxon>Flavobacteriaceae</taxon>
        <taxon>Flavobacterium</taxon>
    </lineage>
</organism>
<reference evidence="2 3" key="1">
    <citation type="submission" date="2024-03" db="EMBL/GenBank/DDBJ databases">
        <title>Two novel species of the genus Flavobacterium exhibiting potentially degradation of complex polysaccharides.</title>
        <authorList>
            <person name="Lian X."/>
        </authorList>
    </citation>
    <scope>NUCLEOTIDE SEQUENCE [LARGE SCALE GENOMIC DNA]</scope>
    <source>
        <strain evidence="3">j3</strain>
    </source>
</reference>
<evidence type="ECO:0008006" key="4">
    <source>
        <dbReference type="Google" id="ProtNLM"/>
    </source>
</evidence>
<evidence type="ECO:0000256" key="1">
    <source>
        <dbReference type="SAM" id="SignalP"/>
    </source>
</evidence>
<evidence type="ECO:0000313" key="3">
    <source>
        <dbReference type="Proteomes" id="UP001460072"/>
    </source>
</evidence>
<sequence>MAKIKMKPLLIFIFFTIFSFSQTHTITGVVSDSLNNPLESANIIALPKSENAQLKFAIADNKGRYKLEIRQSLMCSYGIQFRSREYFVYTF</sequence>
<dbReference type="EMBL" id="JBCGDO010000006">
    <property type="protein sequence ID" value="MEM0542265.1"/>
    <property type="molecule type" value="Genomic_DNA"/>
</dbReference>
<dbReference type="InterPro" id="IPR008969">
    <property type="entry name" value="CarboxyPept-like_regulatory"/>
</dbReference>
<dbReference type="RefSeq" id="WP_342695486.1">
    <property type="nucleotide sequence ID" value="NZ_JBCGDO010000006.1"/>
</dbReference>
<name>A0ABU9N3H1_9FLAO</name>
<keyword evidence="1" id="KW-0732">Signal</keyword>
<proteinExistence type="predicted"/>
<dbReference type="SUPFAM" id="SSF49464">
    <property type="entry name" value="Carboxypeptidase regulatory domain-like"/>
    <property type="match status" value="1"/>
</dbReference>
<evidence type="ECO:0000313" key="2">
    <source>
        <dbReference type="EMBL" id="MEM0542265.1"/>
    </source>
</evidence>
<protein>
    <recommendedName>
        <fullName evidence="4">Carboxypeptidase regulatory-like domain-containing protein</fullName>
    </recommendedName>
</protein>
<dbReference type="Proteomes" id="UP001460072">
    <property type="component" value="Unassembled WGS sequence"/>
</dbReference>
<keyword evidence="3" id="KW-1185">Reference proteome</keyword>
<feature type="signal peptide" evidence="1">
    <location>
        <begin position="1"/>
        <end position="25"/>
    </location>
</feature>
<gene>
    <name evidence="2" type="ORF">WFZ85_06530</name>
</gene>
<accession>A0ABU9N3H1</accession>
<feature type="chain" id="PRO_5047024940" description="Carboxypeptidase regulatory-like domain-containing protein" evidence="1">
    <location>
        <begin position="26"/>
        <end position="91"/>
    </location>
</feature>